<evidence type="ECO:0000313" key="2">
    <source>
        <dbReference type="EMBL" id="MFB9754387.1"/>
    </source>
</evidence>
<reference evidence="2 3" key="1">
    <citation type="submission" date="2024-09" db="EMBL/GenBank/DDBJ databases">
        <authorList>
            <person name="Sun Q."/>
            <person name="Mori K."/>
        </authorList>
    </citation>
    <scope>NUCLEOTIDE SEQUENCE [LARGE SCALE GENOMIC DNA]</scope>
    <source>
        <strain evidence="2 3">JCM 12520</strain>
    </source>
</reference>
<accession>A0ABV5W1U6</accession>
<comment type="caution">
    <text evidence="2">The sequence shown here is derived from an EMBL/GenBank/DDBJ whole genome shotgun (WGS) entry which is preliminary data.</text>
</comment>
<keyword evidence="1" id="KW-0812">Transmembrane</keyword>
<dbReference type="InterPro" id="IPR025699">
    <property type="entry name" value="ABC2_memb-like"/>
</dbReference>
<proteinExistence type="predicted"/>
<keyword evidence="3" id="KW-1185">Reference proteome</keyword>
<feature type="transmembrane region" description="Helical" evidence="1">
    <location>
        <begin position="149"/>
        <end position="169"/>
    </location>
</feature>
<dbReference type="RefSeq" id="WP_344916229.1">
    <property type="nucleotide sequence ID" value="NZ_BAAAYO010000018.1"/>
</dbReference>
<dbReference type="Proteomes" id="UP001589619">
    <property type="component" value="Unassembled WGS sequence"/>
</dbReference>
<evidence type="ECO:0000256" key="1">
    <source>
        <dbReference type="SAM" id="Phobius"/>
    </source>
</evidence>
<feature type="transmembrane region" description="Helical" evidence="1">
    <location>
        <begin position="12"/>
        <end position="31"/>
    </location>
</feature>
<evidence type="ECO:0000313" key="3">
    <source>
        <dbReference type="Proteomes" id="UP001589619"/>
    </source>
</evidence>
<feature type="transmembrane region" description="Helical" evidence="1">
    <location>
        <begin position="37"/>
        <end position="57"/>
    </location>
</feature>
<name>A0ABV5W1U6_9BACL</name>
<protein>
    <submittedName>
        <fullName evidence="2">ABC-2 transporter permease</fullName>
    </submittedName>
</protein>
<gene>
    <name evidence="2" type="ORF">ACFFNY_22685</name>
</gene>
<sequence>MMMHLVKKDFLLAKKYWIVMLIASVALPVFIHIKLGFMAQGFLTFFLSTLYILYLLFSTVSMIEYKYRGSTFLCATPYTRQKIVKSKYYFALTIFIGCYMLYTVTAFVAPVQMDVLGPADIGWSFLIITVIFGAIIPVQFYFGYEKSKYIFMFFVFLMPFVFPTVLKSFQASGAGLAVTLPGYPLVQDALLALLALLIGRISMEVSVRIYANKNL</sequence>
<keyword evidence="1" id="KW-1133">Transmembrane helix</keyword>
<dbReference type="EMBL" id="JBHMAG010000015">
    <property type="protein sequence ID" value="MFB9754387.1"/>
    <property type="molecule type" value="Genomic_DNA"/>
</dbReference>
<dbReference type="Pfam" id="PF13346">
    <property type="entry name" value="ABC2_membrane_5"/>
    <property type="match status" value="1"/>
</dbReference>
<feature type="transmembrane region" description="Helical" evidence="1">
    <location>
        <begin position="121"/>
        <end position="142"/>
    </location>
</feature>
<keyword evidence="1" id="KW-0472">Membrane</keyword>
<feature type="transmembrane region" description="Helical" evidence="1">
    <location>
        <begin position="88"/>
        <end position="109"/>
    </location>
</feature>
<organism evidence="2 3">
    <name type="scientific">Paenibacillus hodogayensis</name>
    <dbReference type="NCBI Taxonomy" id="279208"/>
    <lineage>
        <taxon>Bacteria</taxon>
        <taxon>Bacillati</taxon>
        <taxon>Bacillota</taxon>
        <taxon>Bacilli</taxon>
        <taxon>Bacillales</taxon>
        <taxon>Paenibacillaceae</taxon>
        <taxon>Paenibacillus</taxon>
    </lineage>
</organism>